<gene>
    <name evidence="12" type="primary">ND4L</name>
</gene>
<dbReference type="AlphaFoldDB" id="G8EEJ1"/>
<feature type="transmembrane region" description="Helical" evidence="11">
    <location>
        <begin position="30"/>
        <end position="50"/>
    </location>
</feature>
<organism evidence="12">
    <name type="scientific">Philotrypesis sp. JHX-2011</name>
    <dbReference type="NCBI Taxonomy" id="1035792"/>
    <lineage>
        <taxon>Eukaryota</taxon>
        <taxon>Metazoa</taxon>
        <taxon>Ecdysozoa</taxon>
        <taxon>Arthropoda</taxon>
        <taxon>Hexapoda</taxon>
        <taxon>Insecta</taxon>
        <taxon>Pterygota</taxon>
        <taxon>Neoptera</taxon>
        <taxon>Endopterygota</taxon>
        <taxon>Hymenoptera</taxon>
        <taxon>Apocrita</taxon>
        <taxon>Proctotrupomorpha</taxon>
        <taxon>Chalcidoidea</taxon>
        <taxon>Pteromalidae</taxon>
        <taxon>Sycoryctinae</taxon>
        <taxon>Philotrypesini</taxon>
        <taxon>Philotrypesis</taxon>
    </lineage>
</organism>
<evidence type="ECO:0000313" key="12">
    <source>
        <dbReference type="EMBL" id="AEG25303.1"/>
    </source>
</evidence>
<evidence type="ECO:0000256" key="10">
    <source>
        <dbReference type="ARBA" id="ARBA00049551"/>
    </source>
</evidence>
<keyword evidence="8 11" id="KW-0472">Membrane</keyword>
<evidence type="ECO:0000256" key="4">
    <source>
        <dbReference type="ARBA" id="ARBA00022692"/>
    </source>
</evidence>
<comment type="subcellular location">
    <subcellularLocation>
        <location evidence="1">Membrane</location>
        <topology evidence="1">Multi-pass membrane protein</topology>
    </subcellularLocation>
</comment>
<evidence type="ECO:0000256" key="5">
    <source>
        <dbReference type="ARBA" id="ARBA00022967"/>
    </source>
</evidence>
<keyword evidence="5" id="KW-1278">Translocase</keyword>
<dbReference type="InterPro" id="IPR039428">
    <property type="entry name" value="NUOK/Mnh_C1-like"/>
</dbReference>
<evidence type="ECO:0000256" key="2">
    <source>
        <dbReference type="ARBA" id="ARBA00010519"/>
    </source>
</evidence>
<dbReference type="Pfam" id="PF00420">
    <property type="entry name" value="Oxidored_q2"/>
    <property type="match status" value="1"/>
</dbReference>
<evidence type="ECO:0000256" key="7">
    <source>
        <dbReference type="ARBA" id="ARBA00023027"/>
    </source>
</evidence>
<evidence type="ECO:0000256" key="9">
    <source>
        <dbReference type="ARBA" id="ARBA00031586"/>
    </source>
</evidence>
<evidence type="ECO:0000256" key="1">
    <source>
        <dbReference type="ARBA" id="ARBA00004141"/>
    </source>
</evidence>
<dbReference type="EMBL" id="JF808722">
    <property type="protein sequence ID" value="AEG25303.1"/>
    <property type="molecule type" value="Genomic_DNA"/>
</dbReference>
<keyword evidence="4 11" id="KW-0812">Transmembrane</keyword>
<comment type="catalytic activity">
    <reaction evidence="10">
        <text>a ubiquinone + NADH + 5 H(+)(in) = a ubiquinol + NAD(+) + 4 H(+)(out)</text>
        <dbReference type="Rhea" id="RHEA:29091"/>
        <dbReference type="Rhea" id="RHEA-COMP:9565"/>
        <dbReference type="Rhea" id="RHEA-COMP:9566"/>
        <dbReference type="ChEBI" id="CHEBI:15378"/>
        <dbReference type="ChEBI" id="CHEBI:16389"/>
        <dbReference type="ChEBI" id="CHEBI:17976"/>
        <dbReference type="ChEBI" id="CHEBI:57540"/>
        <dbReference type="ChEBI" id="CHEBI:57945"/>
        <dbReference type="EC" id="7.1.1.2"/>
    </reaction>
</comment>
<dbReference type="GO" id="GO:0016020">
    <property type="term" value="C:membrane"/>
    <property type="evidence" value="ECO:0007669"/>
    <property type="project" value="UniProtKB-SubCell"/>
</dbReference>
<protein>
    <recommendedName>
        <fullName evidence="3">NADH-ubiquinone oxidoreductase chain 4L</fullName>
    </recommendedName>
    <alternativeName>
        <fullName evidence="9">NADH dehydrogenase subunit 4L</fullName>
    </alternativeName>
</protein>
<comment type="similarity">
    <text evidence="2">Belongs to the complex I subunit 4L family.</text>
</comment>
<dbReference type="Gene3D" id="1.10.287.3510">
    <property type="match status" value="1"/>
</dbReference>
<evidence type="ECO:0000256" key="3">
    <source>
        <dbReference type="ARBA" id="ARBA00016612"/>
    </source>
</evidence>
<geneLocation type="mitochondrion" evidence="12"/>
<keyword evidence="6 11" id="KW-1133">Transmembrane helix</keyword>
<keyword evidence="7" id="KW-0520">NAD</keyword>
<name>G8EEJ1_9HYME</name>
<evidence type="ECO:0000256" key="8">
    <source>
        <dbReference type="ARBA" id="ARBA00023136"/>
    </source>
</evidence>
<proteinExistence type="inferred from homology"/>
<feature type="transmembrane region" description="Helical" evidence="11">
    <location>
        <begin position="56"/>
        <end position="79"/>
    </location>
</feature>
<accession>G8EEJ1</accession>
<evidence type="ECO:0000256" key="6">
    <source>
        <dbReference type="ARBA" id="ARBA00022989"/>
    </source>
</evidence>
<reference evidence="12" key="2">
    <citation type="submission" date="2011-04" db="EMBL/GenBank/DDBJ databases">
        <authorList>
            <person name="Xiao J.-H."/>
            <person name="Jia J.-G."/>
            <person name="Huang D.-W."/>
        </authorList>
    </citation>
    <scope>NUCLEOTIDE SEQUENCE</scope>
    <source>
        <strain evidence="12">PphisI1_hn</strain>
    </source>
</reference>
<reference evidence="12" key="1">
    <citation type="journal article" date="2011" name="PLoS ONE">
        <title>Rapid evolution of the mitochondrial genome in chalcidoid wasps (hymenoptera: chalcidoidea) driven by parasitic lifestyles.</title>
        <authorList>
            <person name="Xiao J.H."/>
            <person name="Jia J.G."/>
            <person name="Murphy R.W."/>
            <person name="Huang D.W."/>
        </authorList>
    </citation>
    <scope>NUCLEOTIDE SEQUENCE</scope>
    <source>
        <strain evidence="12">PphisI1_hn</strain>
    </source>
</reference>
<evidence type="ECO:0000256" key="11">
    <source>
        <dbReference type="SAM" id="Phobius"/>
    </source>
</evidence>
<sequence length="94" mass="11324">MNMNTYYIMMMFIFSMYMYIYYYSQLLMTLISLEFIMLSTLMMLNNMLMLNNSMILMLYYMVFVVCESVLGLTILIILIRSYGNDSMNLLNLTW</sequence>
<keyword evidence="12" id="KW-0496">Mitochondrion</keyword>
<dbReference type="GO" id="GO:0008137">
    <property type="term" value="F:NADH dehydrogenase (ubiquinone) activity"/>
    <property type="evidence" value="ECO:0007669"/>
    <property type="project" value="UniProtKB-EC"/>
</dbReference>